<feature type="domain" description="C2H2-type" evidence="10">
    <location>
        <begin position="180"/>
        <end position="208"/>
    </location>
</feature>
<evidence type="ECO:0000259" key="10">
    <source>
        <dbReference type="PROSITE" id="PS50157"/>
    </source>
</evidence>
<dbReference type="Proteomes" id="UP001166286">
    <property type="component" value="Unassembled WGS sequence"/>
</dbReference>
<keyword evidence="4" id="KW-0862">Zinc</keyword>
<feature type="region of interest" description="Disordered" evidence="9">
    <location>
        <begin position="118"/>
        <end position="137"/>
    </location>
</feature>
<evidence type="ECO:0000256" key="9">
    <source>
        <dbReference type="SAM" id="MobiDB-lite"/>
    </source>
</evidence>
<dbReference type="Gene3D" id="3.30.160.60">
    <property type="entry name" value="Classic Zinc Finger"/>
    <property type="match status" value="1"/>
</dbReference>
<evidence type="ECO:0000256" key="1">
    <source>
        <dbReference type="ARBA" id="ARBA00004123"/>
    </source>
</evidence>
<comment type="subcellular location">
    <subcellularLocation>
        <location evidence="1">Nucleus</location>
    </subcellularLocation>
</comment>
<evidence type="ECO:0000256" key="7">
    <source>
        <dbReference type="ARBA" id="ARBA00023242"/>
    </source>
</evidence>
<dbReference type="GO" id="GO:0008270">
    <property type="term" value="F:zinc ion binding"/>
    <property type="evidence" value="ECO:0007669"/>
    <property type="project" value="UniProtKB-KW"/>
</dbReference>
<organism evidence="11 12">
    <name type="scientific">Cladonia borealis</name>
    <dbReference type="NCBI Taxonomy" id="184061"/>
    <lineage>
        <taxon>Eukaryota</taxon>
        <taxon>Fungi</taxon>
        <taxon>Dikarya</taxon>
        <taxon>Ascomycota</taxon>
        <taxon>Pezizomycotina</taxon>
        <taxon>Lecanoromycetes</taxon>
        <taxon>OSLEUM clade</taxon>
        <taxon>Lecanoromycetidae</taxon>
        <taxon>Lecanorales</taxon>
        <taxon>Lecanorineae</taxon>
        <taxon>Cladoniaceae</taxon>
        <taxon>Cladonia</taxon>
    </lineage>
</organism>
<dbReference type="InterPro" id="IPR036236">
    <property type="entry name" value="Znf_C2H2_sf"/>
</dbReference>
<evidence type="ECO:0000256" key="2">
    <source>
        <dbReference type="ARBA" id="ARBA00022723"/>
    </source>
</evidence>
<evidence type="ECO:0000313" key="12">
    <source>
        <dbReference type="Proteomes" id="UP001166286"/>
    </source>
</evidence>
<evidence type="ECO:0000256" key="6">
    <source>
        <dbReference type="ARBA" id="ARBA00023163"/>
    </source>
</evidence>
<evidence type="ECO:0000256" key="5">
    <source>
        <dbReference type="ARBA" id="ARBA00023015"/>
    </source>
</evidence>
<dbReference type="SUPFAM" id="SSF57667">
    <property type="entry name" value="beta-beta-alpha zinc fingers"/>
    <property type="match status" value="1"/>
</dbReference>
<feature type="region of interest" description="Disordered" evidence="9">
    <location>
        <begin position="195"/>
        <end position="264"/>
    </location>
</feature>
<name>A0AA39R9U7_9LECA</name>
<feature type="compositionally biased region" description="Polar residues" evidence="9">
    <location>
        <begin position="317"/>
        <end position="326"/>
    </location>
</feature>
<evidence type="ECO:0000313" key="11">
    <source>
        <dbReference type="EMBL" id="KAK0517547.1"/>
    </source>
</evidence>
<dbReference type="InterPro" id="IPR013087">
    <property type="entry name" value="Znf_C2H2_type"/>
</dbReference>
<keyword evidence="3 8" id="KW-0863">Zinc-finger</keyword>
<evidence type="ECO:0000256" key="4">
    <source>
        <dbReference type="ARBA" id="ARBA00022833"/>
    </source>
</evidence>
<dbReference type="GO" id="GO:0005634">
    <property type="term" value="C:nucleus"/>
    <property type="evidence" value="ECO:0007669"/>
    <property type="project" value="UniProtKB-SubCell"/>
</dbReference>
<evidence type="ECO:0000256" key="8">
    <source>
        <dbReference type="PROSITE-ProRule" id="PRU00042"/>
    </source>
</evidence>
<keyword evidence="2" id="KW-0479">Metal-binding</keyword>
<feature type="compositionally biased region" description="Basic and acidic residues" evidence="9">
    <location>
        <begin position="246"/>
        <end position="256"/>
    </location>
</feature>
<feature type="compositionally biased region" description="Polar residues" evidence="9">
    <location>
        <begin position="290"/>
        <end position="303"/>
    </location>
</feature>
<proteinExistence type="predicted"/>
<evidence type="ECO:0000256" key="3">
    <source>
        <dbReference type="ARBA" id="ARBA00022771"/>
    </source>
</evidence>
<keyword evidence="12" id="KW-1185">Reference proteome</keyword>
<dbReference type="GO" id="GO:0006357">
    <property type="term" value="P:regulation of transcription by RNA polymerase II"/>
    <property type="evidence" value="ECO:0007669"/>
    <property type="project" value="TreeGrafter"/>
</dbReference>
<keyword evidence="6" id="KW-0804">Transcription</keyword>
<keyword evidence="7" id="KW-0539">Nucleus</keyword>
<dbReference type="InterPro" id="IPR051061">
    <property type="entry name" value="Zinc_finger_trans_reg"/>
</dbReference>
<dbReference type="SMART" id="SM00355">
    <property type="entry name" value="ZnF_C2H2"/>
    <property type="match status" value="5"/>
</dbReference>
<comment type="caution">
    <text evidence="11">The sequence shown here is derived from an EMBL/GenBank/DDBJ whole genome shotgun (WGS) entry which is preliminary data.</text>
</comment>
<reference evidence="11" key="1">
    <citation type="submission" date="2023-03" db="EMBL/GenBank/DDBJ databases">
        <title>Complete genome of Cladonia borealis.</title>
        <authorList>
            <person name="Park H."/>
        </authorList>
    </citation>
    <scope>NUCLEOTIDE SEQUENCE</scope>
    <source>
        <strain evidence="11">ANT050790</strain>
    </source>
</reference>
<protein>
    <recommendedName>
        <fullName evidence="10">C2H2-type domain-containing protein</fullName>
    </recommendedName>
</protein>
<dbReference type="PROSITE" id="PS00028">
    <property type="entry name" value="ZINC_FINGER_C2H2_1"/>
    <property type="match status" value="3"/>
</dbReference>
<gene>
    <name evidence="11" type="ORF">JMJ35_000702</name>
</gene>
<dbReference type="PANTHER" id="PTHR46179">
    <property type="entry name" value="ZINC FINGER PROTEIN"/>
    <property type="match status" value="1"/>
</dbReference>
<feature type="region of interest" description="Disordered" evidence="9">
    <location>
        <begin position="283"/>
        <end position="333"/>
    </location>
</feature>
<dbReference type="PANTHER" id="PTHR46179:SF13">
    <property type="entry name" value="C2H2-TYPE DOMAIN-CONTAINING PROTEIN"/>
    <property type="match status" value="1"/>
</dbReference>
<accession>A0AA39R9U7</accession>
<dbReference type="EMBL" id="JAFEKC020000001">
    <property type="protein sequence ID" value="KAK0517547.1"/>
    <property type="molecule type" value="Genomic_DNA"/>
</dbReference>
<keyword evidence="5" id="KW-0805">Transcription regulation</keyword>
<sequence length="566" mass="64249">MQTHRPSLARLEQRLDGLVQSLDSQELSIKSDPLNIDPSLSRYVCGECAWTTLKRQGLAIHFTRKHNPLHFTCPVRDCRIHCSSQGDVGKHFQQQHAIPCSYPGCKEVFTGTSQLHIHLEKNHPPGDTNPPENGNPDTSRLFKCPWPGCRRAFPDNAVLFDHYDAEHPLSLYQPNTPKPYRCPFCSKGYTREKYMKAHQSSSHRPSRWATSDADGPTSDQQALIQQSRVSMARRISQARSGDPQNTEDRSSESEERSDGEEEYSITIVEGRIYIDDELVLSSADPENIGPTKQASSAIPQNSTRRNERIAIGYVLQPPSSDHTMSDANDEEEYPERWALDEDELPREQPYSSPSHVADQFADPEQGRRILHRMLYILHLDLWISVGELMDLWSTLLTSEHRLVILQQLHDINLVEDESKLLSILHGSVLSELINAWAQFKLLAMQYFPYAFPQNPAAKEMISAVLGYCRALEDLVDEGRPIAISQGCEIPDIVRRPPRDESSISGDASLPRLIEGLADRVKCRMVHDRRLQFTNVMILKETGPYIQDLRAVLRTIYPDGVHGEDNY</sequence>
<dbReference type="AlphaFoldDB" id="A0AA39R9U7"/>
<feature type="compositionally biased region" description="Polar residues" evidence="9">
    <location>
        <begin position="217"/>
        <end position="229"/>
    </location>
</feature>
<dbReference type="PROSITE" id="PS50157">
    <property type="entry name" value="ZINC_FINGER_C2H2_2"/>
    <property type="match status" value="1"/>
</dbReference>